<name>A0A934HXJ1_9CLOT</name>
<accession>A0A934HXJ1</accession>
<dbReference type="EMBL" id="JAEEGB010000015">
    <property type="protein sequence ID" value="MBI6873859.1"/>
    <property type="molecule type" value="Genomic_DNA"/>
</dbReference>
<dbReference type="AlphaFoldDB" id="A0A934HXJ1"/>
<sequence>MNIRKRKQKGSSLVLVLMAFSVLTIVGLSILAVTLSAFKSRIVESSERRNQYFAESGIDIAYGEIGKVVDNGVKDGNKTAEDFMKELEESILPEERIKVDKGESSQYINLDGSVNENYVKQVQNEKFQNSYKGSIVNSIKKWFDSYEEKYIIPIADSNYDSPEISKDLKVIIDAKEDDIKFKEIEIKGKKQIALNLKLNSDFKEKSMLKTISVNYNILLPNYKDVYYVETKKFKLPINAVWNKAFCIDGNLNISGDFEVKGGDAYVKGKDGNDSGINIIGNGANVKFGKNVSSFGGVQVSNKGNTLTVDGNVYVGNMLINDEADIAKLPKRGAALTVKGAVYTNNDLAVNGSGSKVEIEQGFYGINDVNKSEGINENQKPKVSSCLLVNSDDIGNGTSIEIKNEAILMGTAYIKTNPSSYQTGESIAIKGNYRAYTNPLNSSAAERKDTNKQSLKESNVIFEYLDPLQLATKFKDGTTLSWQDKSDYFHFYAQEHKSDGELNLGNGITLPANITHIGAIVANGDTANGNFISDNDGKVKDKQIQYSTKVYAMDDPEGIDVETAFARNEAKRRVYLLDKNDEVDRTLSQVDFTKLKADILDKTASGDILYLNNDNTKDCILVGTNAVIDEQNKNIRKIELQNGVGRGIILTRGNVYLAGDVDFKGTIISTENMETLDSKKKTLNYDINYIERLIAYNYDKYFKDVFIRNSSKNSQNIEVNSNVDKDNNAGTDVFRDKLIVMEKWKIVK</sequence>
<evidence type="ECO:0000313" key="3">
    <source>
        <dbReference type="Proteomes" id="UP000622687"/>
    </source>
</evidence>
<dbReference type="Proteomes" id="UP000622687">
    <property type="component" value="Unassembled WGS sequence"/>
</dbReference>
<reference evidence="2" key="1">
    <citation type="submission" date="2020-12" db="EMBL/GenBank/DDBJ databases">
        <title>Clostridium thailandense sp. nov., a novel acetogenic bacterium isolated from peat land soil in Thailand.</title>
        <authorList>
            <person name="Chaikitkaew S."/>
            <person name="Birkeland N.K."/>
        </authorList>
    </citation>
    <scope>NUCLEOTIDE SEQUENCE</scope>
    <source>
        <strain evidence="2">DSM 17425</strain>
    </source>
</reference>
<dbReference type="RefSeq" id="WP_211143277.1">
    <property type="nucleotide sequence ID" value="NZ_JAEEGB010000015.1"/>
</dbReference>
<organism evidence="2 3">
    <name type="scientific">Clostridium aciditolerans</name>
    <dbReference type="NCBI Taxonomy" id="339861"/>
    <lineage>
        <taxon>Bacteria</taxon>
        <taxon>Bacillati</taxon>
        <taxon>Bacillota</taxon>
        <taxon>Clostridia</taxon>
        <taxon>Eubacteriales</taxon>
        <taxon>Clostridiaceae</taxon>
        <taxon>Clostridium</taxon>
    </lineage>
</organism>
<protein>
    <recommendedName>
        <fullName evidence="4">Type 4 fimbrial biogenesis protein PilX N-terminal domain-containing protein</fullName>
    </recommendedName>
</protein>
<evidence type="ECO:0008006" key="4">
    <source>
        <dbReference type="Google" id="ProtNLM"/>
    </source>
</evidence>
<keyword evidence="3" id="KW-1185">Reference proteome</keyword>
<evidence type="ECO:0000256" key="1">
    <source>
        <dbReference type="SAM" id="Phobius"/>
    </source>
</evidence>
<keyword evidence="1" id="KW-0812">Transmembrane</keyword>
<feature type="transmembrane region" description="Helical" evidence="1">
    <location>
        <begin position="12"/>
        <end position="38"/>
    </location>
</feature>
<gene>
    <name evidence="2" type="ORF">I6U51_14325</name>
</gene>
<comment type="caution">
    <text evidence="2">The sequence shown here is derived from an EMBL/GenBank/DDBJ whole genome shotgun (WGS) entry which is preliminary data.</text>
</comment>
<proteinExistence type="predicted"/>
<keyword evidence="1" id="KW-1133">Transmembrane helix</keyword>
<evidence type="ECO:0000313" key="2">
    <source>
        <dbReference type="EMBL" id="MBI6873859.1"/>
    </source>
</evidence>
<keyword evidence="1" id="KW-0472">Membrane</keyword>